<protein>
    <recommendedName>
        <fullName evidence="2">UPF0225 protein GOACH_30_00150</fullName>
    </recommendedName>
</protein>
<proteinExistence type="inferred from homology"/>
<dbReference type="RefSeq" id="WP_005179151.1">
    <property type="nucleotide sequence ID" value="NZ_BANR01000030.1"/>
</dbReference>
<accession>L7KQ60</accession>
<evidence type="ECO:0000256" key="1">
    <source>
        <dbReference type="ARBA" id="ARBA00010839"/>
    </source>
</evidence>
<gene>
    <name evidence="4" type="ORF">GOACH_30_00150</name>
</gene>
<dbReference type="EMBL" id="BANR01000030">
    <property type="protein sequence ID" value="GAC50769.1"/>
    <property type="molecule type" value="Genomic_DNA"/>
</dbReference>
<keyword evidence="5" id="KW-1185">Reference proteome</keyword>
<dbReference type="AlphaFoldDB" id="L7KQ60"/>
<feature type="domain" description="YchJ-like middle NTF2-like" evidence="3">
    <location>
        <begin position="35"/>
        <end position="129"/>
    </location>
</feature>
<name>L7KQ60_9ACTN</name>
<evidence type="ECO:0000256" key="2">
    <source>
        <dbReference type="HAMAP-Rule" id="MF_00612"/>
    </source>
</evidence>
<dbReference type="eggNOG" id="COG3012">
    <property type="taxonomic scope" value="Bacteria"/>
</dbReference>
<reference evidence="4 5" key="1">
    <citation type="submission" date="2012-12" db="EMBL/GenBank/DDBJ databases">
        <title>Whole genome shotgun sequence of Gordonia aichiensis NBRC 108223.</title>
        <authorList>
            <person name="Isaki-Nakamura S."/>
            <person name="Hosoyama A."/>
            <person name="Tsuchikane K."/>
            <person name="Ando Y."/>
            <person name="Baba S."/>
            <person name="Ohji S."/>
            <person name="Hamada M."/>
            <person name="Tamura T."/>
            <person name="Yamazoe A."/>
            <person name="Yamazaki S."/>
            <person name="Fujita N."/>
        </authorList>
    </citation>
    <scope>NUCLEOTIDE SEQUENCE [LARGE SCALE GENOMIC DNA]</scope>
    <source>
        <strain evidence="4 5">NBRC 108223</strain>
    </source>
</reference>
<dbReference type="Gene3D" id="3.10.450.50">
    <property type="match status" value="1"/>
</dbReference>
<evidence type="ECO:0000313" key="5">
    <source>
        <dbReference type="Proteomes" id="UP000010988"/>
    </source>
</evidence>
<dbReference type="OrthoDB" id="21421at2"/>
<organism evidence="4 5">
    <name type="scientific">Gordonia aichiensis NBRC 108223</name>
    <dbReference type="NCBI Taxonomy" id="1220583"/>
    <lineage>
        <taxon>Bacteria</taxon>
        <taxon>Bacillati</taxon>
        <taxon>Actinomycetota</taxon>
        <taxon>Actinomycetes</taxon>
        <taxon>Mycobacteriales</taxon>
        <taxon>Gordoniaceae</taxon>
        <taxon>Gordonia</taxon>
    </lineage>
</organism>
<dbReference type="Pfam" id="PF02810">
    <property type="entry name" value="SEC-C"/>
    <property type="match status" value="1"/>
</dbReference>
<comment type="caution">
    <text evidence="4">The sequence shown here is derived from an EMBL/GenBank/DDBJ whole genome shotgun (WGS) entry which is preliminary data.</text>
</comment>
<evidence type="ECO:0000259" key="3">
    <source>
        <dbReference type="Pfam" id="PF17775"/>
    </source>
</evidence>
<dbReference type="InterPro" id="IPR048469">
    <property type="entry name" value="YchJ-like_M"/>
</dbReference>
<dbReference type="Proteomes" id="UP000010988">
    <property type="component" value="Unassembled WGS sequence"/>
</dbReference>
<evidence type="ECO:0000313" key="4">
    <source>
        <dbReference type="EMBL" id="GAC50769.1"/>
    </source>
</evidence>
<comment type="similarity">
    <text evidence="1 2">Belongs to the UPF0225 family.</text>
</comment>
<dbReference type="Pfam" id="PF17775">
    <property type="entry name" value="YchJ_M-like"/>
    <property type="match status" value="1"/>
</dbReference>
<dbReference type="SUPFAM" id="SSF54427">
    <property type="entry name" value="NTF2-like"/>
    <property type="match status" value="1"/>
</dbReference>
<dbReference type="InterPro" id="IPR004027">
    <property type="entry name" value="SEC_C_motif"/>
</dbReference>
<dbReference type="InterPro" id="IPR032710">
    <property type="entry name" value="NTF2-like_dom_sf"/>
</dbReference>
<dbReference type="HAMAP" id="MF_00612">
    <property type="entry name" value="UPF0225"/>
    <property type="match status" value="1"/>
</dbReference>
<dbReference type="InterPro" id="IPR023006">
    <property type="entry name" value="YchJ-like"/>
</dbReference>
<sequence>MSEMINDESRCPCGTGLTFAECCGPILLGRRRAPTAEALMRSRFSAFAVGDSDHLLRSWHPDTRPQDLILDDGMRWLRLDVESVTGGGPFDTAGTVEFTAMYRADGHRGQLHEISSFTRYEGAWVYVDGTV</sequence>